<dbReference type="CDD" id="cd09757">
    <property type="entry name" value="Cas8c_I-C"/>
    <property type="match status" value="1"/>
</dbReference>
<dbReference type="Proteomes" id="UP000237229">
    <property type="component" value="Unassembled WGS sequence"/>
</dbReference>
<keyword evidence="2" id="KW-1185">Reference proteome</keyword>
<gene>
    <name evidence="1" type="primary">cas8c</name>
    <name evidence="1" type="ORF">C3Z13_09685</name>
</gene>
<sequence length="601" mass="67819">MILLSLVRYYQRLSAQKDRDTGEPKVPSYGFSEEKIGYILVLNPKGELVDVIPNLTDDKKPRPKLIRVPNSFKRPGTTPNPFFLWDKTAYVLGVETNQDKASAKVQPALLSRHTFDAFKQFHLEALVDTQDKGLQALMKFLTTWDPEKFTDSLCPIEILDANVVFKLDGENEYIHQSIEAQNLWTGLLSTNDKTEGICLITGEKAPIARLHPSVKGVQGGQSSGGSIISFNKDAFTSFNKDQGDNAPVSEQAAFAYTTALNYLLRNKHHHLMIGDTSTVFWAEAEDVEQAELAEQFFASFLTPPDDEQENSPIFDMLEKMSKGRPLQEINPGIAPNTRFFILGLAPNASRISIRFWLETNFGELANNLAMHWQDLALNPRPWKTPPSIWRLLLQTTPLDRVGKGKSENISPVLAGELARAIFTDSLYPMNLLSQLLMRFRADGQITGLRIAMVKAVLQRRFRKGLIKQGVPMELDENNDHTAYLLGRLFALLERVQYQALGDLNANIVDRYYASASTVPYSVFPRLLKGAQHHFSRLKKDKVGMAINLSKELAAILAKLPTVFPRHLNIEEQGRFALGYYQEKERYFSKKVNADETESIKE</sequence>
<reference evidence="1 2" key="1">
    <citation type="submission" date="2018-02" db="EMBL/GenBank/DDBJ databases">
        <title>Classification genera of Pasteurellaceae by whole genome sequence comparison.</title>
        <authorList>
            <person name="Christensen H."/>
        </authorList>
    </citation>
    <scope>NUCLEOTIDE SEQUENCE [LARGE SCALE GENOMIC DNA]</scope>
    <source>
        <strain evidence="1 2">20186H4H1</strain>
    </source>
</reference>
<dbReference type="EMBL" id="PQVI01000130">
    <property type="protein sequence ID" value="POY41813.1"/>
    <property type="molecule type" value="Genomic_DNA"/>
</dbReference>
<dbReference type="RefSeq" id="WP_103855782.1">
    <property type="nucleotide sequence ID" value="NZ_CBCSDH010000001.1"/>
</dbReference>
<comment type="caution">
    <text evidence="1">The sequence shown here is derived from an EMBL/GenBank/DDBJ whole genome shotgun (WGS) entry which is preliminary data.</text>
</comment>
<dbReference type="Pfam" id="PF09709">
    <property type="entry name" value="Cas_Csd1"/>
    <property type="match status" value="1"/>
</dbReference>
<name>A0ABX4ZQP9_9PAST</name>
<organism evidence="1 2">
    <name type="scientific">Avibacterium endocarditidis</name>
    <dbReference type="NCBI Taxonomy" id="380674"/>
    <lineage>
        <taxon>Bacteria</taxon>
        <taxon>Pseudomonadati</taxon>
        <taxon>Pseudomonadota</taxon>
        <taxon>Gammaproteobacteria</taxon>
        <taxon>Pasteurellales</taxon>
        <taxon>Pasteurellaceae</taxon>
        <taxon>Avibacterium</taxon>
    </lineage>
</organism>
<accession>A0ABX4ZQP9</accession>
<dbReference type="NCBIfam" id="TIGR01863">
    <property type="entry name" value="cas_Csd1"/>
    <property type="match status" value="1"/>
</dbReference>
<proteinExistence type="predicted"/>
<protein>
    <submittedName>
        <fullName evidence="1">Type I-C CRISPR-associated protein Cas8c/Csd1</fullName>
    </submittedName>
</protein>
<evidence type="ECO:0000313" key="1">
    <source>
        <dbReference type="EMBL" id="POY41813.1"/>
    </source>
</evidence>
<dbReference type="InterPro" id="IPR010144">
    <property type="entry name" value="CRISPR-assoc_prot_Csd1-typ"/>
</dbReference>
<evidence type="ECO:0000313" key="2">
    <source>
        <dbReference type="Proteomes" id="UP000237229"/>
    </source>
</evidence>